<evidence type="ECO:0000313" key="6">
    <source>
        <dbReference type="Proteomes" id="UP000288983"/>
    </source>
</evidence>
<comment type="caution">
    <text evidence="5">The sequence shown here is derived from an EMBL/GenBank/DDBJ whole genome shotgun (WGS) entry which is preliminary data.</text>
</comment>
<evidence type="ECO:0000259" key="4">
    <source>
        <dbReference type="PROSITE" id="PS50043"/>
    </source>
</evidence>
<dbReference type="EMBL" id="QJRG01000050">
    <property type="protein sequence ID" value="RWU17185.1"/>
    <property type="molecule type" value="Genomic_DNA"/>
</dbReference>
<dbReference type="Pfam" id="PF25873">
    <property type="entry name" value="WHD_MalT"/>
    <property type="match status" value="1"/>
</dbReference>
<dbReference type="GO" id="GO:0003677">
    <property type="term" value="F:DNA binding"/>
    <property type="evidence" value="ECO:0007669"/>
    <property type="project" value="UniProtKB-KW"/>
</dbReference>
<dbReference type="InterPro" id="IPR041617">
    <property type="entry name" value="TPR_MalT"/>
</dbReference>
<keyword evidence="3" id="KW-0804">Transcription</keyword>
<dbReference type="OrthoDB" id="1123107at2"/>
<dbReference type="Gene3D" id="1.25.40.10">
    <property type="entry name" value="Tetratricopeptide repeat domain"/>
    <property type="match status" value="1"/>
</dbReference>
<dbReference type="InterPro" id="IPR041664">
    <property type="entry name" value="AAA_16"/>
</dbReference>
<dbReference type="InterPro" id="IPR011990">
    <property type="entry name" value="TPR-like_helical_dom_sf"/>
</dbReference>
<dbReference type="PROSITE" id="PS50043">
    <property type="entry name" value="HTH_LUXR_2"/>
    <property type="match status" value="1"/>
</dbReference>
<protein>
    <submittedName>
        <fullName evidence="5">Plasmid partition protein</fullName>
    </submittedName>
</protein>
<dbReference type="Pfam" id="PF13191">
    <property type="entry name" value="AAA_16"/>
    <property type="match status" value="1"/>
</dbReference>
<keyword evidence="2" id="KW-0238">DNA-binding</keyword>
<dbReference type="RefSeq" id="WP_128326604.1">
    <property type="nucleotide sequence ID" value="NZ_QJRG01000050.1"/>
</dbReference>
<dbReference type="Gene3D" id="3.40.50.300">
    <property type="entry name" value="P-loop containing nucleotide triphosphate hydrolases"/>
    <property type="match status" value="1"/>
</dbReference>
<dbReference type="CDD" id="cd06170">
    <property type="entry name" value="LuxR_C_like"/>
    <property type="match status" value="1"/>
</dbReference>
<feature type="domain" description="HTH luxR-type" evidence="4">
    <location>
        <begin position="819"/>
        <end position="884"/>
    </location>
</feature>
<keyword evidence="1" id="KW-0805">Transcription regulation</keyword>
<evidence type="ECO:0000256" key="2">
    <source>
        <dbReference type="ARBA" id="ARBA00023125"/>
    </source>
</evidence>
<reference evidence="5 6" key="1">
    <citation type="submission" date="2018-06" db="EMBL/GenBank/DDBJ databases">
        <title>Bacteria isolated from soil of Wuhan.</title>
        <authorList>
            <person name="Wei X."/>
            <person name="Chunhua H."/>
        </authorList>
    </citation>
    <scope>NUCLEOTIDE SEQUENCE [LARGE SCALE GENOMIC DNA]</scope>
    <source>
        <strain evidence="6">xwS2</strain>
    </source>
</reference>
<dbReference type="InterPro" id="IPR036388">
    <property type="entry name" value="WH-like_DNA-bd_sf"/>
</dbReference>
<dbReference type="PANTHER" id="PTHR44688">
    <property type="entry name" value="DNA-BINDING TRANSCRIPTIONAL ACTIVATOR DEVR_DOSR"/>
    <property type="match status" value="1"/>
</dbReference>
<dbReference type="SUPFAM" id="SSF46894">
    <property type="entry name" value="C-terminal effector domain of the bipartite response regulators"/>
    <property type="match status" value="1"/>
</dbReference>
<dbReference type="Proteomes" id="UP000288983">
    <property type="component" value="Unassembled WGS sequence"/>
</dbReference>
<dbReference type="InterPro" id="IPR016032">
    <property type="entry name" value="Sig_transdc_resp-reg_C-effctor"/>
</dbReference>
<dbReference type="Pfam" id="PF17874">
    <property type="entry name" value="TPR_MalT"/>
    <property type="match status" value="1"/>
</dbReference>
<dbReference type="PRINTS" id="PR00038">
    <property type="entry name" value="HTHLUXR"/>
</dbReference>
<dbReference type="PANTHER" id="PTHR44688:SF16">
    <property type="entry name" value="DNA-BINDING TRANSCRIPTIONAL ACTIVATOR DEVR_DOSR"/>
    <property type="match status" value="1"/>
</dbReference>
<dbReference type="GO" id="GO:0006355">
    <property type="term" value="P:regulation of DNA-templated transcription"/>
    <property type="evidence" value="ECO:0007669"/>
    <property type="project" value="InterPro"/>
</dbReference>
<name>A0A443ZER1_9PSED</name>
<evidence type="ECO:0000313" key="5">
    <source>
        <dbReference type="EMBL" id="RWU17185.1"/>
    </source>
</evidence>
<sequence>MPCVQLITTQFTPARLSTRTVLREQLLEKLQHWRHSRLVLVTGSAGFGKTTLIAQWRQALITAGAQVAWLSLAVDDGRLETFCAHLIGALRHAGLAIDDELLQPMPTADASVQAASALLINALAQLGGKLYLMVDDAHHITDARTVALIQMLCENLPEDVHLVLASRVVSPLQLGRLRALGQVCEIDSAKLAFDFRESLAFLRGHLDEQLELETVHAAHALTDGWPIGLQLLAIALKNNPRTPLQSAAFAHNNAALADYLAQDVVAGLPGELLVFLQKLSVLRRFNAEVAAYVFEEPDAVQKIAALEAHNLFIQPLAVEGQGWYRMHPLFAEFLAQRLRASGVDERSLHGRAAHWFERAGLVQEAFRHGLQCEDFGLIVGLLERVQPSTRRVSHLSQFMRWLEQLPPGVLSTHPNLLLLGIWGAVLTVLTRQAHDWIGLLERVPLTDDWEGQLTLLKAALAMHQDDDTRCMVLLESLEGKTLPTPFQEQVRIALTISCLALRGHHGQARNLYRQPAARCLRSDDEMALMGQVTMASASLLEGKAAEAERLCAPVLDQAERLHGRRSVSACSAAVVMAEVCYELNRVEQAGEILANRLDILRFSAPMFMIGAALCHGRLINLQASPRAALDYLAEKEEHFANLELDRGVGSMLAEQLRLALMCGDCSHAEVLQGRLEELARNHRGATPCDAEIMTLAGLSRARLSLARQQHEAALQALDIAQRYAGEFNRGRWRVQVDLLRAFALHALKREGEAQDSLKAAVACAYRLGLVRTLLDEGSLFQSMLGELKLEEGSVLAEYRQELLSTAPPVAAVAVAAPVTREQGPTMTRREQEILDLLEQSMSNKHIALALNLSLQTVKWNLKNIFAKLGVFSRYDAILAMRRQRQ</sequence>
<proteinExistence type="predicted"/>
<dbReference type="Pfam" id="PF00196">
    <property type="entry name" value="GerE"/>
    <property type="match status" value="1"/>
</dbReference>
<dbReference type="SUPFAM" id="SSF52540">
    <property type="entry name" value="P-loop containing nucleoside triphosphate hydrolases"/>
    <property type="match status" value="1"/>
</dbReference>
<evidence type="ECO:0000256" key="1">
    <source>
        <dbReference type="ARBA" id="ARBA00023015"/>
    </source>
</evidence>
<organism evidence="5 6">
    <name type="scientific">Pseudomonas alkylphenolica</name>
    <dbReference type="NCBI Taxonomy" id="237609"/>
    <lineage>
        <taxon>Bacteria</taxon>
        <taxon>Pseudomonadati</taxon>
        <taxon>Pseudomonadota</taxon>
        <taxon>Gammaproteobacteria</taxon>
        <taxon>Pseudomonadales</taxon>
        <taxon>Pseudomonadaceae</taxon>
        <taxon>Pseudomonas</taxon>
    </lineage>
</organism>
<dbReference type="InterPro" id="IPR059106">
    <property type="entry name" value="WHD_MalT"/>
</dbReference>
<dbReference type="InterPro" id="IPR000792">
    <property type="entry name" value="Tscrpt_reg_LuxR_C"/>
</dbReference>
<dbReference type="SMART" id="SM00421">
    <property type="entry name" value="HTH_LUXR"/>
    <property type="match status" value="1"/>
</dbReference>
<dbReference type="InterPro" id="IPR027417">
    <property type="entry name" value="P-loop_NTPase"/>
</dbReference>
<dbReference type="AlphaFoldDB" id="A0A443ZER1"/>
<accession>A0A443ZER1</accession>
<dbReference type="Gene3D" id="1.10.10.10">
    <property type="entry name" value="Winged helix-like DNA-binding domain superfamily/Winged helix DNA-binding domain"/>
    <property type="match status" value="1"/>
</dbReference>
<gene>
    <name evidence="5" type="ORF">DM813_27885</name>
</gene>
<evidence type="ECO:0000256" key="3">
    <source>
        <dbReference type="ARBA" id="ARBA00023163"/>
    </source>
</evidence>